<dbReference type="AlphaFoldDB" id="A0A060DLN5"/>
<feature type="short sequence motif" description="GXSXG" evidence="4">
    <location>
        <begin position="57"/>
        <end position="61"/>
    </location>
</feature>
<feature type="short sequence motif" description="DGA/G" evidence="4">
    <location>
        <begin position="174"/>
        <end position="176"/>
    </location>
</feature>
<geneLocation type="plasmid" evidence="6 9">
    <name>AbAZ39_p1</name>
</geneLocation>
<dbReference type="EMBL" id="JBJLSN010000016">
    <property type="protein sequence ID" value="MFL7902221.1"/>
    <property type="molecule type" value="Genomic_DNA"/>
</dbReference>
<evidence type="ECO:0000313" key="9">
    <source>
        <dbReference type="Proteomes" id="UP000027186"/>
    </source>
</evidence>
<name>A0A060DLN5_9PROT</name>
<dbReference type="Pfam" id="PF01734">
    <property type="entry name" value="Patatin"/>
    <property type="match status" value="1"/>
</dbReference>
<dbReference type="InterPro" id="IPR016035">
    <property type="entry name" value="Acyl_Trfase/lysoPLipase"/>
</dbReference>
<feature type="active site" description="Proton acceptor" evidence="4">
    <location>
        <position position="174"/>
    </location>
</feature>
<dbReference type="GO" id="GO:0016042">
    <property type="term" value="P:lipid catabolic process"/>
    <property type="evidence" value="ECO:0007669"/>
    <property type="project" value="UniProtKB-UniRule"/>
</dbReference>
<reference evidence="7 10" key="2">
    <citation type="submission" date="2019-07" db="EMBL/GenBank/DDBJ databases">
        <title>Genome sequencing of the stress-tolerant strain Azospirillum brasilense Az19.</title>
        <authorList>
            <person name="Maroniche G.A."/>
            <person name="Garcia J.E."/>
            <person name="Pagnussat L."/>
            <person name="Amenta M."/>
            <person name="Creus C.M."/>
        </authorList>
    </citation>
    <scope>NUCLEOTIDE SEQUENCE [LARGE SCALE GENOMIC DNA]</scope>
    <source>
        <strain evidence="7 10">Az19</strain>
    </source>
</reference>
<evidence type="ECO:0000313" key="8">
    <source>
        <dbReference type="EMBL" id="MFL7902221.1"/>
    </source>
</evidence>
<dbReference type="EMBL" id="VEWN01000008">
    <property type="protein sequence ID" value="KAA1054905.1"/>
    <property type="molecule type" value="Genomic_DNA"/>
</dbReference>
<dbReference type="Gene3D" id="3.40.1090.10">
    <property type="entry name" value="Cytosolic phospholipase A2 catalytic domain"/>
    <property type="match status" value="2"/>
</dbReference>
<evidence type="ECO:0000256" key="4">
    <source>
        <dbReference type="PROSITE-ProRule" id="PRU01161"/>
    </source>
</evidence>
<dbReference type="PROSITE" id="PS51635">
    <property type="entry name" value="PNPLA"/>
    <property type="match status" value="1"/>
</dbReference>
<comment type="caution">
    <text evidence="4">Lacks conserved residue(s) required for the propagation of feature annotation.</text>
</comment>
<dbReference type="Proteomes" id="UP001628281">
    <property type="component" value="Unassembled WGS sequence"/>
</dbReference>
<dbReference type="OrthoDB" id="5290098at2"/>
<dbReference type="PANTHER" id="PTHR14226">
    <property type="entry name" value="NEUROPATHY TARGET ESTERASE/SWISS CHEESE D.MELANOGASTER"/>
    <property type="match status" value="1"/>
</dbReference>
<protein>
    <submittedName>
        <fullName evidence="6">Lysophospholipase</fullName>
    </submittedName>
    <submittedName>
        <fullName evidence="8">Patatin-like phospholipase family protein</fullName>
    </submittedName>
</protein>
<dbReference type="EMBL" id="CP007794">
    <property type="protein sequence ID" value="AIB13822.1"/>
    <property type="molecule type" value="Genomic_DNA"/>
</dbReference>
<keyword evidence="6" id="KW-0614">Plasmid</keyword>
<keyword evidence="3 4" id="KW-0443">Lipid metabolism</keyword>
<sequence>MAADGGNGQSPGNRYGQHHHRPRIGLALGAGVARGWAHIGVLRALERYGIEADIVCGSSVGALVGGLHLAGKLDALEEWTRSLTRMKIVGYLDLRLRQGGGLIGGDRLVAEMRHHLGDVLIEELPSPFAAIATDLVTGHEVWMRNGPLVDALRASFSLPGVFPPVRFEGRWMVDGALVNPVPVSACRALGAQMVIAVNLAADIIGKSRRPGAAVPTAAGFDLLKLIDEEQEPDGESKSRAGFRVPIGALSRRIFRRDYEGPSLFGVMVSSLGIVTDRIARSRLAGEPPDVHITPRLGHIGLSEFDRAEDCIREGEAAVERVLPDLQDALRVFGYAPPV</sequence>
<dbReference type="SUPFAM" id="SSF52151">
    <property type="entry name" value="FabD/lysophospholipase-like"/>
    <property type="match status" value="1"/>
</dbReference>
<evidence type="ECO:0000256" key="3">
    <source>
        <dbReference type="ARBA" id="ARBA00023098"/>
    </source>
</evidence>
<feature type="domain" description="PNPLA" evidence="5">
    <location>
        <begin position="26"/>
        <end position="187"/>
    </location>
</feature>
<proteinExistence type="predicted"/>
<gene>
    <name evidence="6" type="ORF">ABAZ39_17945</name>
    <name evidence="8" type="ORF">ACJ41P_13875</name>
    <name evidence="7" type="ORF">FH063_006181</name>
</gene>
<evidence type="ECO:0000256" key="2">
    <source>
        <dbReference type="ARBA" id="ARBA00022963"/>
    </source>
</evidence>
<accession>A0A060DLN5</accession>
<evidence type="ECO:0000313" key="10">
    <source>
        <dbReference type="Proteomes" id="UP000325333"/>
    </source>
</evidence>
<dbReference type="Proteomes" id="UP000027186">
    <property type="component" value="Plasmid AbAZ39_p1"/>
</dbReference>
<evidence type="ECO:0000256" key="1">
    <source>
        <dbReference type="ARBA" id="ARBA00022801"/>
    </source>
</evidence>
<evidence type="ECO:0000259" key="5">
    <source>
        <dbReference type="PROSITE" id="PS51635"/>
    </source>
</evidence>
<dbReference type="GO" id="GO:0016787">
    <property type="term" value="F:hydrolase activity"/>
    <property type="evidence" value="ECO:0007669"/>
    <property type="project" value="UniProtKB-UniRule"/>
</dbReference>
<keyword evidence="11" id="KW-1185">Reference proteome</keyword>
<dbReference type="Proteomes" id="UP000325333">
    <property type="component" value="Unassembled WGS sequence"/>
</dbReference>
<reference evidence="6 9" key="1">
    <citation type="journal article" date="2014" name="Genome Announc.">
        <title>Complete Genome Sequence of the Model Rhizosphere Strain Azospirillum brasilense Az39, Successfully Applied in Agriculture.</title>
        <authorList>
            <person name="Rivera D."/>
            <person name="Revale S."/>
            <person name="Molina R."/>
            <person name="Gualpa J."/>
            <person name="Puente M."/>
            <person name="Maroniche G."/>
            <person name="Paris G."/>
            <person name="Baker D."/>
            <person name="Clavijo B."/>
            <person name="McLay K."/>
            <person name="Spaepen S."/>
            <person name="Perticari A."/>
            <person name="Vazquez M."/>
            <person name="Wisniewski-Dye F."/>
            <person name="Watkins C."/>
            <person name="Martinez-Abarca F."/>
            <person name="Vanderleyden J."/>
            <person name="Cassan F."/>
        </authorList>
    </citation>
    <scope>NUCLEOTIDE SEQUENCE [LARGE SCALE GENOMIC DNA]</scope>
    <source>
        <strain evidence="6 9">Az39</strain>
        <plasmid evidence="6">AbAZ39_p1</plasmid>
    </source>
</reference>
<dbReference type="PANTHER" id="PTHR14226:SF76">
    <property type="entry name" value="NTE FAMILY PROTEIN RSSA"/>
    <property type="match status" value="1"/>
</dbReference>
<evidence type="ECO:0000313" key="6">
    <source>
        <dbReference type="EMBL" id="AIB13822.1"/>
    </source>
</evidence>
<keyword evidence="2 4" id="KW-0442">Lipid degradation</keyword>
<dbReference type="InterPro" id="IPR050301">
    <property type="entry name" value="NTE"/>
</dbReference>
<accession>A0A5B0KSR1</accession>
<dbReference type="InterPro" id="IPR002641">
    <property type="entry name" value="PNPLA_dom"/>
</dbReference>
<feature type="active site" description="Nucleophile" evidence="4">
    <location>
        <position position="59"/>
    </location>
</feature>
<evidence type="ECO:0000313" key="11">
    <source>
        <dbReference type="Proteomes" id="UP001628281"/>
    </source>
</evidence>
<reference evidence="8 11" key="3">
    <citation type="submission" date="2024-11" db="EMBL/GenBank/DDBJ databases">
        <title>Draft genome sequences of two bacteria associated to sugarcane roots in Colombia.</title>
        <authorList>
            <person name="Pardo-Diaz S."/>
            <person name="Masmela-Mendoza J."/>
            <person name="Delgadillo-Duran P."/>
            <person name="Bautista E.J."/>
            <person name="Rojas-Tapias D.F."/>
        </authorList>
    </citation>
    <scope>NUCLEOTIDE SEQUENCE [LARGE SCALE GENOMIC DNA]</scope>
    <source>
        <strain evidence="8 11">Ap18</strain>
    </source>
</reference>
<evidence type="ECO:0000313" key="7">
    <source>
        <dbReference type="EMBL" id="KAA1054905.1"/>
    </source>
</evidence>
<organism evidence="6 9">
    <name type="scientific">Azospirillum argentinense</name>
    <dbReference type="NCBI Taxonomy" id="2970906"/>
    <lineage>
        <taxon>Bacteria</taxon>
        <taxon>Pseudomonadati</taxon>
        <taxon>Pseudomonadota</taxon>
        <taxon>Alphaproteobacteria</taxon>
        <taxon>Rhodospirillales</taxon>
        <taxon>Azospirillaceae</taxon>
        <taxon>Azospirillum</taxon>
    </lineage>
</organism>
<dbReference type="KEGG" id="abq:ABAZ39_17945"/>
<keyword evidence="1 4" id="KW-0378">Hydrolase</keyword>
<dbReference type="RefSeq" id="WP_040134180.1">
    <property type="nucleotide sequence ID" value="NZ_CP007794.1"/>
</dbReference>